<feature type="domain" description="VPS9" evidence="2">
    <location>
        <begin position="281"/>
        <end position="602"/>
    </location>
</feature>
<feature type="region of interest" description="Disordered" evidence="1">
    <location>
        <begin position="675"/>
        <end position="725"/>
    </location>
</feature>
<feature type="compositionally biased region" description="Low complexity" evidence="1">
    <location>
        <begin position="383"/>
        <end position="396"/>
    </location>
</feature>
<evidence type="ECO:0000259" key="2">
    <source>
        <dbReference type="PROSITE" id="PS51205"/>
    </source>
</evidence>
<protein>
    <recommendedName>
        <fullName evidence="2">VPS9 domain-containing protein</fullName>
    </recommendedName>
</protein>
<feature type="region of interest" description="Disordered" evidence="1">
    <location>
        <begin position="24"/>
        <end position="47"/>
    </location>
</feature>
<feature type="compositionally biased region" description="Pro residues" evidence="1">
    <location>
        <begin position="698"/>
        <end position="707"/>
    </location>
</feature>
<evidence type="ECO:0000256" key="1">
    <source>
        <dbReference type="SAM" id="MobiDB-lite"/>
    </source>
</evidence>
<dbReference type="Proteomes" id="UP001515480">
    <property type="component" value="Unassembled WGS sequence"/>
</dbReference>
<feature type="region of interest" description="Disordered" evidence="1">
    <location>
        <begin position="782"/>
        <end position="817"/>
    </location>
</feature>
<reference evidence="3 4" key="1">
    <citation type="journal article" date="2024" name="Science">
        <title>Giant polyketide synthase enzymes in the biosynthesis of giant marine polyether toxins.</title>
        <authorList>
            <person name="Fallon T.R."/>
            <person name="Shende V.V."/>
            <person name="Wierzbicki I.H."/>
            <person name="Pendleton A.L."/>
            <person name="Watervoot N.F."/>
            <person name="Auber R.P."/>
            <person name="Gonzalez D.J."/>
            <person name="Wisecaver J.H."/>
            <person name="Moore B.S."/>
        </authorList>
    </citation>
    <scope>NUCLEOTIDE SEQUENCE [LARGE SCALE GENOMIC DNA]</scope>
    <source>
        <strain evidence="3 4">12B1</strain>
    </source>
</reference>
<keyword evidence="4" id="KW-1185">Reference proteome</keyword>
<feature type="compositionally biased region" description="Pro residues" evidence="1">
    <location>
        <begin position="29"/>
        <end position="38"/>
    </location>
</feature>
<comment type="caution">
    <text evidence="3">The sequence shown here is derived from an EMBL/GenBank/DDBJ whole genome shotgun (WGS) entry which is preliminary data.</text>
</comment>
<accession>A0AB34IPD4</accession>
<name>A0AB34IPD4_PRYPA</name>
<dbReference type="PROSITE" id="PS51205">
    <property type="entry name" value="VPS9"/>
    <property type="match status" value="1"/>
</dbReference>
<evidence type="ECO:0000313" key="4">
    <source>
        <dbReference type="Proteomes" id="UP001515480"/>
    </source>
</evidence>
<organism evidence="3 4">
    <name type="scientific">Prymnesium parvum</name>
    <name type="common">Toxic golden alga</name>
    <dbReference type="NCBI Taxonomy" id="97485"/>
    <lineage>
        <taxon>Eukaryota</taxon>
        <taxon>Haptista</taxon>
        <taxon>Haptophyta</taxon>
        <taxon>Prymnesiophyceae</taxon>
        <taxon>Prymnesiales</taxon>
        <taxon>Prymnesiaceae</taxon>
        <taxon>Prymnesium</taxon>
    </lineage>
</organism>
<dbReference type="EMBL" id="JBGBPQ010000021">
    <property type="protein sequence ID" value="KAL1503426.1"/>
    <property type="molecule type" value="Genomic_DNA"/>
</dbReference>
<feature type="compositionally biased region" description="Low complexity" evidence="1">
    <location>
        <begin position="803"/>
        <end position="817"/>
    </location>
</feature>
<feature type="region of interest" description="Disordered" evidence="1">
    <location>
        <begin position="498"/>
        <end position="526"/>
    </location>
</feature>
<proteinExistence type="predicted"/>
<feature type="region of interest" description="Disordered" evidence="1">
    <location>
        <begin position="627"/>
        <end position="650"/>
    </location>
</feature>
<dbReference type="AlphaFoldDB" id="A0AB34IPD4"/>
<dbReference type="InterPro" id="IPR037191">
    <property type="entry name" value="VPS9_dom_sf"/>
</dbReference>
<evidence type="ECO:0000313" key="3">
    <source>
        <dbReference type="EMBL" id="KAL1503426.1"/>
    </source>
</evidence>
<feature type="compositionally biased region" description="Basic and acidic residues" evidence="1">
    <location>
        <begin position="411"/>
        <end position="420"/>
    </location>
</feature>
<dbReference type="SUPFAM" id="SSF109993">
    <property type="entry name" value="VPS9 domain"/>
    <property type="match status" value="1"/>
</dbReference>
<sequence>MKQSVHVPPVVVWWQWRGRPPCAPSLTSAPPPPLPSSPNPSTTLASATRTTLRRLALRPPRAMEASAEAIGGGSPSLFPIHWPKISLRPPNALTAKPPPTDFTRSALMRDVHGFFSASWAALASDERSAGEPNDLLQLGEQGPRISYSRSTAEWMAEVARTPSNPHLVANHLNRVLGSDQHPLGRVLSGFVGLVLDHLMERGVWEKSREASAALRSEAFELAQVSAACIHEGCARLHRLVLDMFPPLQAEPARRYSLEAVLSVVFDQLGAPLMALVRRIYAKDDAVCQSSYNELLRAGLLPSHLDIPEQFWLKEEARPYAPVIDCLQSLPLLQSPRQKLQLFHDACAEVSPCVQRYHQQRGGMPLPPRRTASPSPHASPSPSPSASASPSPSREPSGVSVLGRTFAFSPPPEERPSPVEPLDRVRDALARRLPPAFGRAEIASPPVEIAPLDRVRDALARGLPPAFGRAEIASPPAVIASHPETASHSTEIASDPADIASHPVEIGPPRAQPPAVGGTSADMPSNEESKLALGAEELIPLMAYALVHAQLSHLVSEVRFIEIFLCPTRAYEAQLMLGPLGYCLATLNAAVELVRTREHVLWEQLSPKQPPRAAEEIEALALPAAMTPAVESTANRRPSGGSLASSEAADAPSADKFSLPRRLLGGREFPGLWFLPADASPAAEPPRRPARRLHHYSPALPPPEPKPPIGEAGGAGDRSEAASRATPVSFPVASKLPTMNAPLLQPHWCASCGAADAPDANSAVAAADLPARACAAQGGVHYVSPVTSNESNPPASRPSPPPSVAAATVPYVVDSTDE</sequence>
<feature type="region of interest" description="Disordered" evidence="1">
    <location>
        <begin position="357"/>
        <end position="420"/>
    </location>
</feature>
<feature type="compositionally biased region" description="Low complexity" evidence="1">
    <location>
        <begin position="641"/>
        <end position="650"/>
    </location>
</feature>
<dbReference type="Gene3D" id="1.20.1050.80">
    <property type="entry name" value="VPS9 domain"/>
    <property type="match status" value="2"/>
</dbReference>
<dbReference type="Pfam" id="PF02204">
    <property type="entry name" value="VPS9"/>
    <property type="match status" value="1"/>
</dbReference>
<gene>
    <name evidence="3" type="ORF">AB1Y20_011915</name>
</gene>
<dbReference type="InterPro" id="IPR003123">
    <property type="entry name" value="VPS9"/>
</dbReference>